<proteinExistence type="inferred from homology"/>
<dbReference type="RefSeq" id="WP_128388047.1">
    <property type="nucleotide sequence ID" value="NZ_SBII01000001.1"/>
</dbReference>
<comment type="similarity">
    <text evidence="1">Belongs to the 5'(3')-deoxyribonucleotidase family.</text>
</comment>
<accession>A0A444HEW6</accession>
<organism evidence="3 4">
    <name type="scientific">Flavobacterium cerinum</name>
    <dbReference type="NCBI Taxonomy" id="2502784"/>
    <lineage>
        <taxon>Bacteria</taxon>
        <taxon>Pseudomonadati</taxon>
        <taxon>Bacteroidota</taxon>
        <taxon>Flavobacteriia</taxon>
        <taxon>Flavobacteriales</taxon>
        <taxon>Flavobacteriaceae</taxon>
        <taxon>Flavobacterium</taxon>
    </lineage>
</organism>
<dbReference type="Gene3D" id="1.10.40.40">
    <property type="entry name" value="Deoxyribonucleotidase, domain 2"/>
    <property type="match status" value="1"/>
</dbReference>
<sequence length="183" mass="21295">MKKSIAIDMDGVIADIEPHLIEWYQKETGIITAKETIRGLNEHEAFSNKGAILKILNSPSFFRTVPVMDKAVETVKALMEEYEIFIVSAAMEFPLSLFEKKEWLSEHFPFISWKNIIFCGDKSIIDTDFMIDDYCKNLDFCKGKPLMFTAYHNVHLNHHQRIDHWNEVPELLKQLSSKHETAF</sequence>
<keyword evidence="4" id="KW-1185">Reference proteome</keyword>
<dbReference type="GO" id="GO:0009223">
    <property type="term" value="P:pyrimidine deoxyribonucleotide catabolic process"/>
    <property type="evidence" value="ECO:0007669"/>
    <property type="project" value="TreeGrafter"/>
</dbReference>
<dbReference type="OrthoDB" id="278110at2"/>
<dbReference type="InterPro" id="IPR036412">
    <property type="entry name" value="HAD-like_sf"/>
</dbReference>
<gene>
    <name evidence="3" type="ORF">EPI11_00750</name>
</gene>
<dbReference type="Pfam" id="PF06941">
    <property type="entry name" value="NT5C"/>
    <property type="match status" value="1"/>
</dbReference>
<evidence type="ECO:0000256" key="2">
    <source>
        <dbReference type="PIRSR" id="PIRSR610708-1"/>
    </source>
</evidence>
<dbReference type="SFLD" id="SFLDG01146">
    <property type="entry name" value="C1.2.2"/>
    <property type="match status" value="1"/>
</dbReference>
<dbReference type="PANTHER" id="PTHR16504:SF4">
    <property type="entry name" value="5'(3')-DEOXYRIBONUCLEOTIDASE"/>
    <property type="match status" value="1"/>
</dbReference>
<dbReference type="Proteomes" id="UP000287527">
    <property type="component" value="Unassembled WGS sequence"/>
</dbReference>
<name>A0A444HEW6_9FLAO</name>
<evidence type="ECO:0000313" key="4">
    <source>
        <dbReference type="Proteomes" id="UP000287527"/>
    </source>
</evidence>
<comment type="caution">
    <text evidence="3">The sequence shown here is derived from an EMBL/GenBank/DDBJ whole genome shotgun (WGS) entry which is preliminary data.</text>
</comment>
<reference evidence="3 4" key="1">
    <citation type="submission" date="2019-01" db="EMBL/GenBank/DDBJ databases">
        <title>Flavobacterium sp. nov.,isolated from freshwater.</title>
        <authorList>
            <person name="Zhang R."/>
            <person name="Du Z.-J."/>
        </authorList>
    </citation>
    <scope>NUCLEOTIDE SEQUENCE [LARGE SCALE GENOMIC DNA]</scope>
    <source>
        <strain evidence="3 4">1E403</strain>
    </source>
</reference>
<dbReference type="EMBL" id="SBII01000001">
    <property type="protein sequence ID" value="RWX03491.1"/>
    <property type="molecule type" value="Genomic_DNA"/>
</dbReference>
<feature type="active site" description="Proton donor" evidence="2">
    <location>
        <position position="10"/>
    </location>
</feature>
<dbReference type="Gene3D" id="3.40.50.1000">
    <property type="entry name" value="HAD superfamily/HAD-like"/>
    <property type="match status" value="1"/>
</dbReference>
<dbReference type="AlphaFoldDB" id="A0A444HEW6"/>
<dbReference type="SUPFAM" id="SSF56784">
    <property type="entry name" value="HAD-like"/>
    <property type="match status" value="1"/>
</dbReference>
<protein>
    <submittedName>
        <fullName evidence="3">5'(3')-deoxyribonucleotidase</fullName>
    </submittedName>
</protein>
<evidence type="ECO:0000313" key="3">
    <source>
        <dbReference type="EMBL" id="RWX03491.1"/>
    </source>
</evidence>
<feature type="active site" description="Nucleophile" evidence="2">
    <location>
        <position position="8"/>
    </location>
</feature>
<dbReference type="SFLD" id="SFLDG01126">
    <property type="entry name" value="C1.2:_Nucleotidase_Like"/>
    <property type="match status" value="1"/>
</dbReference>
<evidence type="ECO:0000256" key="1">
    <source>
        <dbReference type="ARBA" id="ARBA00009589"/>
    </source>
</evidence>
<dbReference type="GO" id="GO:0008253">
    <property type="term" value="F:5'-nucleotidase activity"/>
    <property type="evidence" value="ECO:0007669"/>
    <property type="project" value="InterPro"/>
</dbReference>
<dbReference type="InterPro" id="IPR010708">
    <property type="entry name" value="5'(3')-deoxyribonucleotidase"/>
</dbReference>
<dbReference type="SFLD" id="SFLDS00003">
    <property type="entry name" value="Haloacid_Dehalogenase"/>
    <property type="match status" value="1"/>
</dbReference>
<dbReference type="InterPro" id="IPR023214">
    <property type="entry name" value="HAD_sf"/>
</dbReference>
<dbReference type="PANTHER" id="PTHR16504">
    <property type="entry name" value="5'(3')-DEOXYRIBONUCLEOTIDASE"/>
    <property type="match status" value="1"/>
</dbReference>